<sequence length="64" mass="7960">MMRYAKFTEWIYAIIAILAGYETFSKWNEDRNSAYLFLFFTVVSIGMFFFRRHFRKKFEKRNQP</sequence>
<name>A0A239DM64_9FLAO</name>
<dbReference type="AlphaFoldDB" id="A0A239DM64"/>
<gene>
    <name evidence="2" type="ORF">SAMN06265376_11195</name>
</gene>
<evidence type="ECO:0000256" key="1">
    <source>
        <dbReference type="SAM" id="Phobius"/>
    </source>
</evidence>
<evidence type="ECO:0000313" key="2">
    <source>
        <dbReference type="EMBL" id="SNS33576.1"/>
    </source>
</evidence>
<keyword evidence="1" id="KW-1133">Transmembrane helix</keyword>
<proteinExistence type="predicted"/>
<dbReference type="EMBL" id="FZNY01000011">
    <property type="protein sequence ID" value="SNS33576.1"/>
    <property type="molecule type" value="Genomic_DNA"/>
</dbReference>
<feature type="transmembrane region" description="Helical" evidence="1">
    <location>
        <begin position="33"/>
        <end position="50"/>
    </location>
</feature>
<accession>A0A239DM64</accession>
<evidence type="ECO:0000313" key="3">
    <source>
        <dbReference type="Proteomes" id="UP000198379"/>
    </source>
</evidence>
<feature type="transmembrane region" description="Helical" evidence="1">
    <location>
        <begin position="7"/>
        <end position="27"/>
    </location>
</feature>
<dbReference type="OrthoDB" id="1151040at2"/>
<reference evidence="2 3" key="1">
    <citation type="submission" date="2017-06" db="EMBL/GenBank/DDBJ databases">
        <authorList>
            <person name="Kim H.J."/>
            <person name="Triplett B.A."/>
        </authorList>
    </citation>
    <scope>NUCLEOTIDE SEQUENCE [LARGE SCALE GENOMIC DNA]</scope>
    <source>
        <strain evidence="2 3">DSM 25597</strain>
    </source>
</reference>
<keyword evidence="3" id="KW-1185">Reference proteome</keyword>
<dbReference type="Proteomes" id="UP000198379">
    <property type="component" value="Unassembled WGS sequence"/>
</dbReference>
<keyword evidence="1" id="KW-0812">Transmembrane</keyword>
<protein>
    <submittedName>
        <fullName evidence="2">Uncharacterized protein</fullName>
    </submittedName>
</protein>
<keyword evidence="1" id="KW-0472">Membrane</keyword>
<dbReference type="RefSeq" id="WP_089373846.1">
    <property type="nucleotide sequence ID" value="NZ_BMEP01000008.1"/>
</dbReference>
<organism evidence="2 3">
    <name type="scientific">Dokdonia pacifica</name>
    <dbReference type="NCBI Taxonomy" id="1627892"/>
    <lineage>
        <taxon>Bacteria</taxon>
        <taxon>Pseudomonadati</taxon>
        <taxon>Bacteroidota</taxon>
        <taxon>Flavobacteriia</taxon>
        <taxon>Flavobacteriales</taxon>
        <taxon>Flavobacteriaceae</taxon>
        <taxon>Dokdonia</taxon>
    </lineage>
</organism>